<dbReference type="Pfam" id="PF00704">
    <property type="entry name" value="Glyco_hydro_18"/>
    <property type="match status" value="1"/>
</dbReference>
<dbReference type="EMBL" id="AGEL01000007">
    <property type="protein sequence ID" value="EHO16603.1"/>
    <property type="molecule type" value="Genomic_DNA"/>
</dbReference>
<keyword evidence="1" id="KW-1133">Transmembrane helix</keyword>
<evidence type="ECO:0000313" key="4">
    <source>
        <dbReference type="Proteomes" id="UP000018466"/>
    </source>
</evidence>
<gene>
    <name evidence="3" type="ORF">HMPREF9623_01302</name>
</gene>
<dbReference type="RefSeq" id="WP_009533135.1">
    <property type="nucleotide sequence ID" value="NZ_JH590863.1"/>
</dbReference>
<dbReference type="SUPFAM" id="SSF51445">
    <property type="entry name" value="(Trans)glycosidases"/>
    <property type="match status" value="1"/>
</dbReference>
<dbReference type="PANTHER" id="PTHR46066">
    <property type="entry name" value="CHITINASE DOMAIN-CONTAINING PROTEIN 1 FAMILY MEMBER"/>
    <property type="match status" value="1"/>
</dbReference>
<dbReference type="GO" id="GO:0005975">
    <property type="term" value="P:carbohydrate metabolic process"/>
    <property type="evidence" value="ECO:0007669"/>
    <property type="project" value="InterPro"/>
</dbReference>
<dbReference type="InterPro" id="IPR029070">
    <property type="entry name" value="Chitinase_insertion_sf"/>
</dbReference>
<feature type="transmembrane region" description="Helical" evidence="1">
    <location>
        <begin position="24"/>
        <end position="43"/>
    </location>
</feature>
<comment type="caution">
    <text evidence="3">The sequence shown here is derived from an EMBL/GenBank/DDBJ whole genome shotgun (WGS) entry which is preliminary data.</text>
</comment>
<dbReference type="InterPro" id="IPR001223">
    <property type="entry name" value="Glyco_hydro18_cat"/>
</dbReference>
<accession>A0AA37DG91</accession>
<evidence type="ECO:0000313" key="3">
    <source>
        <dbReference type="EMBL" id="EHO16603.1"/>
    </source>
</evidence>
<keyword evidence="1" id="KW-0812">Transmembrane</keyword>
<keyword evidence="1" id="KW-0472">Membrane</keyword>
<dbReference type="SMART" id="SM00636">
    <property type="entry name" value="Glyco_18"/>
    <property type="match status" value="1"/>
</dbReference>
<dbReference type="Pfam" id="PF08239">
    <property type="entry name" value="SH3_3"/>
    <property type="match status" value="1"/>
</dbReference>
<evidence type="ECO:0000259" key="2">
    <source>
        <dbReference type="PROSITE" id="PS51910"/>
    </source>
</evidence>
<dbReference type="GO" id="GO:0008061">
    <property type="term" value="F:chitin binding"/>
    <property type="evidence" value="ECO:0007669"/>
    <property type="project" value="InterPro"/>
</dbReference>
<protein>
    <recommendedName>
        <fullName evidence="2">GH18 domain-containing protein</fullName>
    </recommendedName>
</protein>
<reference evidence="3 4" key="1">
    <citation type="submission" date="2011-10" db="EMBL/GenBank/DDBJ databases">
        <title>The Genome Sequence of Lachnospiraceae bacterium ACC2.</title>
        <authorList>
            <consortium name="The Broad Institute Genome Sequencing Platform"/>
            <person name="Earl A."/>
            <person name="Ward D."/>
            <person name="Feldgarden M."/>
            <person name="Gevers D."/>
            <person name="Sizova M."/>
            <person name="Hazen A."/>
            <person name="Epstein S."/>
            <person name="Young S.K."/>
            <person name="Zeng Q."/>
            <person name="Gargeya S."/>
            <person name="Fitzgerald M."/>
            <person name="Haas B."/>
            <person name="Abouelleil A."/>
            <person name="Alvarado L."/>
            <person name="Arachchi H.M."/>
            <person name="Berlin A."/>
            <person name="Brown A."/>
            <person name="Chapman S.B."/>
            <person name="Chen Z."/>
            <person name="Dunbar C."/>
            <person name="Freedman E."/>
            <person name="Gearin G."/>
            <person name="Goldberg J."/>
            <person name="Griggs A."/>
            <person name="Gujja S."/>
            <person name="Heiman D."/>
            <person name="Howarth C."/>
            <person name="Larson L."/>
            <person name="Lui A."/>
            <person name="MacDonald P.J.P."/>
            <person name="Montmayeur A."/>
            <person name="Murphy C."/>
            <person name="Neiman D."/>
            <person name="Pearson M."/>
            <person name="Priest M."/>
            <person name="Roberts A."/>
            <person name="Saif S."/>
            <person name="Shea T."/>
            <person name="Shenoy N."/>
            <person name="Sisk P."/>
            <person name="Stolte C."/>
            <person name="Sykes S."/>
            <person name="Wortman J."/>
            <person name="Nusbaum C."/>
            <person name="Birren B."/>
        </authorList>
    </citation>
    <scope>NUCLEOTIDE SEQUENCE [LARGE SCALE GENOMIC DNA]</scope>
    <source>
        <strain evidence="3 4">ACC2</strain>
    </source>
</reference>
<dbReference type="AlphaFoldDB" id="A0AA37DG91"/>
<dbReference type="InterPro" id="IPR011583">
    <property type="entry name" value="Chitinase_II/V-like_cat"/>
</dbReference>
<keyword evidence="4" id="KW-1185">Reference proteome</keyword>
<dbReference type="InterPro" id="IPR003646">
    <property type="entry name" value="SH3-like_bac-type"/>
</dbReference>
<name>A0AA37DG91_9FIRM</name>
<dbReference type="GeneID" id="86941059"/>
<organism evidence="3 4">
    <name type="scientific">Stomatobaculum longum</name>
    <dbReference type="NCBI Taxonomy" id="796942"/>
    <lineage>
        <taxon>Bacteria</taxon>
        <taxon>Bacillati</taxon>
        <taxon>Bacillota</taxon>
        <taxon>Clostridia</taxon>
        <taxon>Lachnospirales</taxon>
        <taxon>Lachnospiraceae</taxon>
        <taxon>Stomatobaculum</taxon>
    </lineage>
</organism>
<dbReference type="Gene3D" id="2.30.30.40">
    <property type="entry name" value="SH3 Domains"/>
    <property type="match status" value="1"/>
</dbReference>
<dbReference type="PANTHER" id="PTHR46066:SF2">
    <property type="entry name" value="CHITINASE DOMAIN-CONTAINING PROTEIN 1"/>
    <property type="match status" value="1"/>
</dbReference>
<feature type="domain" description="GH18" evidence="2">
    <location>
        <begin position="266"/>
        <end position="572"/>
    </location>
</feature>
<dbReference type="InterPro" id="IPR017853">
    <property type="entry name" value="GH"/>
</dbReference>
<dbReference type="Gene3D" id="3.10.50.10">
    <property type="match status" value="1"/>
</dbReference>
<dbReference type="Gene3D" id="3.20.20.80">
    <property type="entry name" value="Glycosidases"/>
    <property type="match status" value="1"/>
</dbReference>
<evidence type="ECO:0000256" key="1">
    <source>
        <dbReference type="SAM" id="Phobius"/>
    </source>
</evidence>
<dbReference type="PROSITE" id="PS51910">
    <property type="entry name" value="GH18_2"/>
    <property type="match status" value="1"/>
</dbReference>
<proteinExistence type="predicted"/>
<sequence length="572" mass="64067">MEERNETKELQSARRSRKRNGRKSLLPLVLLFALVAVILGLWYRQFGPSRTRISENSLFGVQGDEVAVLYNYELQSDKAVLENGSVYLPLTLVKREMNRRFYWDKDEKCLVYAAPGGVRTFTAEEVDTEGKPLFFVKDQALYLSLPLFREFTNVRTEAYTDGEVKRLFVETAPESDEVRATKHKTVLRSRPSVRGSIVTVAAKAEALRVIPDHADAKTDTARWVRVKTDSGFTGYVQQRSLQAAETVPYQNSFAAQDYGTLSIGGKVLLGFHLVSNQAANQGLSTLAGNASGMNVIVPTWFSLRGNEGDYQSYADRAYVEAAHEKGLKVFALLDNFDKSVTTGELLKKTSVRKRLIDSLMADADLYGFDGINVDLELIKQEAIDQYLEFIRELSVACHAKQLYLTVDVPNPAKFNAYYDRKELAVFCDYIINMGYDEHTGGDAPGSTASLDFVTTGLDACLEEIPKEKLIQAVPFYTRLWTEDKNGKVSSEALGMKAAQDWVNKNQVSLTYDETLGQNYGQRSANGSIQSIWMEDAKSMQARMEVIRAKDPAGIAVWRLGLETTDVWGIINR</sequence>
<dbReference type="Proteomes" id="UP000018466">
    <property type="component" value="Unassembled WGS sequence"/>
</dbReference>